<accession>A0A928BR89</accession>
<organism evidence="1 2">
    <name type="scientific">Xylanibacter ruminicola</name>
    <name type="common">Prevotella ruminicola</name>
    <dbReference type="NCBI Taxonomy" id="839"/>
    <lineage>
        <taxon>Bacteria</taxon>
        <taxon>Pseudomonadati</taxon>
        <taxon>Bacteroidota</taxon>
        <taxon>Bacteroidia</taxon>
        <taxon>Bacteroidales</taxon>
        <taxon>Prevotellaceae</taxon>
        <taxon>Xylanibacter</taxon>
    </lineage>
</organism>
<dbReference type="AlphaFoldDB" id="A0A928BR89"/>
<sequence>MNGEIEIVRNVYGCAIKRCCASCEHKWIDYDGTRLCKSMNLKVQHKFKCSKWQMSAGLTKAGSAQGVVRDIFTKRTIIE</sequence>
<evidence type="ECO:0000313" key="2">
    <source>
        <dbReference type="Proteomes" id="UP000763088"/>
    </source>
</evidence>
<comment type="caution">
    <text evidence="1">The sequence shown here is derived from an EMBL/GenBank/DDBJ whole genome shotgun (WGS) entry which is preliminary data.</text>
</comment>
<evidence type="ECO:0000313" key="1">
    <source>
        <dbReference type="EMBL" id="MBE6265933.1"/>
    </source>
</evidence>
<gene>
    <name evidence="1" type="ORF">E7102_05635</name>
</gene>
<proteinExistence type="predicted"/>
<reference evidence="1" key="1">
    <citation type="submission" date="2019-04" db="EMBL/GenBank/DDBJ databases">
        <title>Evolution of Biomass-Degrading Anaerobic Consortia Revealed by Metagenomics.</title>
        <authorList>
            <person name="Peng X."/>
        </authorList>
    </citation>
    <scope>NUCLEOTIDE SEQUENCE</scope>
    <source>
        <strain evidence="1">SIG141</strain>
    </source>
</reference>
<dbReference type="Proteomes" id="UP000763088">
    <property type="component" value="Unassembled WGS sequence"/>
</dbReference>
<name>A0A928BR89_XYLRU</name>
<protein>
    <submittedName>
        <fullName evidence="1">Uncharacterized protein</fullName>
    </submittedName>
</protein>
<dbReference type="EMBL" id="SUYD01000005">
    <property type="protein sequence ID" value="MBE6265933.1"/>
    <property type="molecule type" value="Genomic_DNA"/>
</dbReference>